<organism evidence="2 4">
    <name type="scientific">Mesorhabditis spiculigera</name>
    <dbReference type="NCBI Taxonomy" id="96644"/>
    <lineage>
        <taxon>Eukaryota</taxon>
        <taxon>Metazoa</taxon>
        <taxon>Ecdysozoa</taxon>
        <taxon>Nematoda</taxon>
        <taxon>Chromadorea</taxon>
        <taxon>Rhabditida</taxon>
        <taxon>Rhabditina</taxon>
        <taxon>Rhabditomorpha</taxon>
        <taxon>Rhabditoidea</taxon>
        <taxon>Rhabditidae</taxon>
        <taxon>Mesorhabditinae</taxon>
        <taxon>Mesorhabditis</taxon>
    </lineage>
</organism>
<sequence>MSSDDSLPSLDSVVDVEEFQPLLDAEDLLGLGQMRLNSPAYQAGLDRLFELEAKQRVQGELQVHEYIEGLNLRLRMLDLEMAHLVNVPGQLELLPLATLEERRTAARMAKQVTSRVQEIHEKAEKILESSTRVRQYVTQVEEQRQQPTPPTPSPVTSQQNME</sequence>
<gene>
    <name evidence="2" type="ORF">MSPICULIGERA_LOCUS2668</name>
    <name evidence="3" type="ORF">MSPICULIGERA_LOCUS9067</name>
</gene>
<evidence type="ECO:0000256" key="1">
    <source>
        <dbReference type="SAM" id="MobiDB-lite"/>
    </source>
</evidence>
<dbReference type="Proteomes" id="UP001177023">
    <property type="component" value="Unassembled WGS sequence"/>
</dbReference>
<evidence type="ECO:0000313" key="3">
    <source>
        <dbReference type="EMBL" id="CAJ0570630.1"/>
    </source>
</evidence>
<feature type="non-terminal residue" evidence="2">
    <location>
        <position position="1"/>
    </location>
</feature>
<protein>
    <submittedName>
        <fullName evidence="2">Uncharacterized protein</fullName>
    </submittedName>
</protein>
<dbReference type="EMBL" id="CATQJA010002422">
    <property type="protein sequence ID" value="CAJ0570630.1"/>
    <property type="molecule type" value="Genomic_DNA"/>
</dbReference>
<keyword evidence="4" id="KW-1185">Reference proteome</keyword>
<comment type="caution">
    <text evidence="2">The sequence shown here is derived from an EMBL/GenBank/DDBJ whole genome shotgun (WGS) entry which is preliminary data.</text>
</comment>
<proteinExistence type="predicted"/>
<reference evidence="2" key="1">
    <citation type="submission" date="2023-06" db="EMBL/GenBank/DDBJ databases">
        <authorList>
            <person name="Delattre M."/>
        </authorList>
    </citation>
    <scope>NUCLEOTIDE SEQUENCE</scope>
    <source>
        <strain evidence="2">AF72</strain>
    </source>
</reference>
<feature type="region of interest" description="Disordered" evidence="1">
    <location>
        <begin position="137"/>
        <end position="162"/>
    </location>
</feature>
<name>A0AA36C8V5_9BILA</name>
<evidence type="ECO:0000313" key="4">
    <source>
        <dbReference type="Proteomes" id="UP001177023"/>
    </source>
</evidence>
<dbReference type="EMBL" id="CATQJA010000764">
    <property type="protein sequence ID" value="CAJ0563968.1"/>
    <property type="molecule type" value="Genomic_DNA"/>
</dbReference>
<accession>A0AA36C8V5</accession>
<dbReference type="AlphaFoldDB" id="A0AA36C8V5"/>
<evidence type="ECO:0000313" key="2">
    <source>
        <dbReference type="EMBL" id="CAJ0563968.1"/>
    </source>
</evidence>